<feature type="transmembrane region" description="Helical" evidence="8">
    <location>
        <begin position="198"/>
        <end position="217"/>
    </location>
</feature>
<feature type="domain" description="Major facilitator superfamily (MFS) profile" evidence="9">
    <location>
        <begin position="11"/>
        <end position="462"/>
    </location>
</feature>
<keyword evidence="6 8" id="KW-0472">Membrane</keyword>
<name>A0ABS1YFT3_9ACTN</name>
<sequence length="483" mass="48519">MQARTERGNGALVLLCLAQLTLLLDFSIVNMALPAIESDLGLSATGLQWVVSAYALGFGGMLLLGGRMADLLGRRRIFVVGLLVFGLSSLAAGLASASWLLIATRAAQGIGAGMVAPAVLSLITTTFPEGAERNRALGWFSAASASGFALGVLIGGALTDYVGWQAVFLVNVPIVALAVPFAYRLLADVRSSGPRTGYDLLGAATATAGITVLIYGLTEVPRLGLASGQVLAALGAGVALLVAFVAVEARSSAPLVRLSIFRNRSLTAANVLSVLVPGVMGAVVLVLSLYLQQVKGNDPLVAGLSFLPLGLVVVVAAPVAAMMATRFGVKPVLVVGALIVGVAMLVLSRISPSAGYVGVVLPGLALAGVGFGAFFATSTVAATSDVDDSEQGLASALVNTAQQAGTALGVAVLISLAEHRTTGLGARTAESLAAGFRFALLIAAAVAVAAAIAAAVALPGRVRNSAGPTDEARVGDRANATTD</sequence>
<feature type="transmembrane region" description="Helical" evidence="8">
    <location>
        <begin position="303"/>
        <end position="325"/>
    </location>
</feature>
<accession>A0ABS1YFT3</accession>
<dbReference type="PROSITE" id="PS50850">
    <property type="entry name" value="MFS"/>
    <property type="match status" value="1"/>
</dbReference>
<dbReference type="PANTHER" id="PTHR42718:SF46">
    <property type="entry name" value="BLR6921 PROTEIN"/>
    <property type="match status" value="1"/>
</dbReference>
<proteinExistence type="predicted"/>
<keyword evidence="4 8" id="KW-0812">Transmembrane</keyword>
<dbReference type="EMBL" id="JAEVHL010000047">
    <property type="protein sequence ID" value="MBM0276227.1"/>
    <property type="molecule type" value="Genomic_DNA"/>
</dbReference>
<evidence type="ECO:0000256" key="1">
    <source>
        <dbReference type="ARBA" id="ARBA00004651"/>
    </source>
</evidence>
<dbReference type="Gene3D" id="1.20.1720.10">
    <property type="entry name" value="Multidrug resistance protein D"/>
    <property type="match status" value="1"/>
</dbReference>
<dbReference type="SUPFAM" id="SSF103473">
    <property type="entry name" value="MFS general substrate transporter"/>
    <property type="match status" value="1"/>
</dbReference>
<keyword evidence="3" id="KW-1003">Cell membrane</keyword>
<evidence type="ECO:0000256" key="7">
    <source>
        <dbReference type="SAM" id="MobiDB-lite"/>
    </source>
</evidence>
<dbReference type="InterPro" id="IPR005829">
    <property type="entry name" value="Sugar_transporter_CS"/>
</dbReference>
<evidence type="ECO:0000259" key="9">
    <source>
        <dbReference type="PROSITE" id="PS50850"/>
    </source>
</evidence>
<dbReference type="InterPro" id="IPR011701">
    <property type="entry name" value="MFS"/>
</dbReference>
<feature type="transmembrane region" description="Helical" evidence="8">
    <location>
        <begin position="356"/>
        <end position="381"/>
    </location>
</feature>
<dbReference type="PANTHER" id="PTHR42718">
    <property type="entry name" value="MAJOR FACILITATOR SUPERFAMILY MULTIDRUG TRANSPORTER MFSC"/>
    <property type="match status" value="1"/>
</dbReference>
<feature type="transmembrane region" description="Helical" evidence="8">
    <location>
        <begin position="332"/>
        <end position="350"/>
    </location>
</feature>
<dbReference type="Proteomes" id="UP000622245">
    <property type="component" value="Unassembled WGS sequence"/>
</dbReference>
<feature type="transmembrane region" description="Helical" evidence="8">
    <location>
        <begin position="77"/>
        <end position="100"/>
    </location>
</feature>
<keyword evidence="11" id="KW-1185">Reference proteome</keyword>
<evidence type="ECO:0000256" key="6">
    <source>
        <dbReference type="ARBA" id="ARBA00023136"/>
    </source>
</evidence>
<feature type="transmembrane region" description="Helical" evidence="8">
    <location>
        <begin position="136"/>
        <end position="158"/>
    </location>
</feature>
<feature type="transmembrane region" description="Helical" evidence="8">
    <location>
        <begin position="436"/>
        <end position="458"/>
    </location>
</feature>
<protein>
    <submittedName>
        <fullName evidence="10">MFS transporter</fullName>
    </submittedName>
</protein>
<keyword evidence="2" id="KW-0813">Transport</keyword>
<evidence type="ECO:0000313" key="10">
    <source>
        <dbReference type="EMBL" id="MBM0276227.1"/>
    </source>
</evidence>
<organism evidence="10 11">
    <name type="scientific">Micromonospora tarensis</name>
    <dbReference type="NCBI Taxonomy" id="2806100"/>
    <lineage>
        <taxon>Bacteria</taxon>
        <taxon>Bacillati</taxon>
        <taxon>Actinomycetota</taxon>
        <taxon>Actinomycetes</taxon>
        <taxon>Micromonosporales</taxon>
        <taxon>Micromonosporaceae</taxon>
        <taxon>Micromonospora</taxon>
    </lineage>
</organism>
<evidence type="ECO:0000313" key="11">
    <source>
        <dbReference type="Proteomes" id="UP000622245"/>
    </source>
</evidence>
<dbReference type="PROSITE" id="PS00216">
    <property type="entry name" value="SUGAR_TRANSPORT_1"/>
    <property type="match status" value="1"/>
</dbReference>
<feature type="transmembrane region" description="Helical" evidence="8">
    <location>
        <begin position="164"/>
        <end position="186"/>
    </location>
</feature>
<evidence type="ECO:0000256" key="4">
    <source>
        <dbReference type="ARBA" id="ARBA00022692"/>
    </source>
</evidence>
<feature type="transmembrane region" description="Helical" evidence="8">
    <location>
        <begin position="268"/>
        <end position="291"/>
    </location>
</feature>
<dbReference type="Pfam" id="PF07690">
    <property type="entry name" value="MFS_1"/>
    <property type="match status" value="1"/>
</dbReference>
<evidence type="ECO:0000256" key="3">
    <source>
        <dbReference type="ARBA" id="ARBA00022475"/>
    </source>
</evidence>
<dbReference type="InterPro" id="IPR020846">
    <property type="entry name" value="MFS_dom"/>
</dbReference>
<reference evidence="10 11" key="1">
    <citation type="submission" date="2021-01" db="EMBL/GenBank/DDBJ databases">
        <title>Draft genome sequence of Micromonospora sp. strain STR1s_6.</title>
        <authorList>
            <person name="Karlyshev A."/>
            <person name="Jawad R."/>
        </authorList>
    </citation>
    <scope>NUCLEOTIDE SEQUENCE [LARGE SCALE GENOMIC DNA]</scope>
    <source>
        <strain evidence="10 11">STR1S-6</strain>
    </source>
</reference>
<feature type="region of interest" description="Disordered" evidence="7">
    <location>
        <begin position="464"/>
        <end position="483"/>
    </location>
</feature>
<gene>
    <name evidence="10" type="ORF">JM949_12635</name>
</gene>
<comment type="subcellular location">
    <subcellularLocation>
        <location evidence="1">Cell membrane</location>
        <topology evidence="1">Multi-pass membrane protein</topology>
    </subcellularLocation>
</comment>
<comment type="caution">
    <text evidence="10">The sequence shown here is derived from an EMBL/GenBank/DDBJ whole genome shotgun (WGS) entry which is preliminary data.</text>
</comment>
<feature type="transmembrane region" description="Helical" evidence="8">
    <location>
        <begin position="223"/>
        <end position="247"/>
    </location>
</feature>
<dbReference type="InterPro" id="IPR036259">
    <property type="entry name" value="MFS_trans_sf"/>
</dbReference>
<dbReference type="CDD" id="cd17321">
    <property type="entry name" value="MFS_MMR_MDR_like"/>
    <property type="match status" value="1"/>
</dbReference>
<dbReference type="Gene3D" id="1.20.1250.20">
    <property type="entry name" value="MFS general substrate transporter like domains"/>
    <property type="match status" value="1"/>
</dbReference>
<evidence type="ECO:0000256" key="5">
    <source>
        <dbReference type="ARBA" id="ARBA00022989"/>
    </source>
</evidence>
<evidence type="ECO:0000256" key="8">
    <source>
        <dbReference type="SAM" id="Phobius"/>
    </source>
</evidence>
<feature type="transmembrane region" description="Helical" evidence="8">
    <location>
        <begin position="46"/>
        <end position="65"/>
    </location>
</feature>
<evidence type="ECO:0000256" key="2">
    <source>
        <dbReference type="ARBA" id="ARBA00022448"/>
    </source>
</evidence>
<feature type="transmembrane region" description="Helical" evidence="8">
    <location>
        <begin position="12"/>
        <end position="34"/>
    </location>
</feature>
<feature type="transmembrane region" description="Helical" evidence="8">
    <location>
        <begin position="106"/>
        <end position="124"/>
    </location>
</feature>
<keyword evidence="5 8" id="KW-1133">Transmembrane helix</keyword>
<dbReference type="RefSeq" id="WP_203148633.1">
    <property type="nucleotide sequence ID" value="NZ_JAEVHL010000047.1"/>
</dbReference>